<evidence type="ECO:0000256" key="11">
    <source>
        <dbReference type="ARBA" id="ARBA00047944"/>
    </source>
</evidence>
<dbReference type="NCBIfam" id="TIGR00046">
    <property type="entry name" value="RsmE family RNA methyltransferase"/>
    <property type="match status" value="1"/>
</dbReference>
<reference evidence="16" key="1">
    <citation type="submission" date="2016-10" db="EMBL/GenBank/DDBJ databases">
        <authorList>
            <person name="Varghese N."/>
            <person name="Submissions S."/>
        </authorList>
    </citation>
    <scope>NUCLEOTIDE SEQUENCE [LARGE SCALE GENOMIC DNA]</scope>
    <source>
        <strain evidence="16">DSM 45789</strain>
    </source>
</reference>
<dbReference type="OrthoDB" id="9815641at2"/>
<proteinExistence type="inferred from homology"/>
<keyword evidence="5 12" id="KW-0963">Cytoplasm</keyword>
<evidence type="ECO:0000256" key="8">
    <source>
        <dbReference type="ARBA" id="ARBA00022679"/>
    </source>
</evidence>
<keyword evidence="6 12" id="KW-0698">rRNA processing</keyword>
<dbReference type="SUPFAM" id="SSF75217">
    <property type="entry name" value="alpha/beta knot"/>
    <property type="match status" value="1"/>
</dbReference>
<evidence type="ECO:0000256" key="4">
    <source>
        <dbReference type="ARBA" id="ARBA00013673"/>
    </source>
</evidence>
<dbReference type="GO" id="GO:0005737">
    <property type="term" value="C:cytoplasm"/>
    <property type="evidence" value="ECO:0007669"/>
    <property type="project" value="UniProtKB-SubCell"/>
</dbReference>
<dbReference type="Gene3D" id="3.40.1280.10">
    <property type="match status" value="1"/>
</dbReference>
<feature type="domain" description="Ribosomal RNA small subunit methyltransferase E PUA-like" evidence="14">
    <location>
        <begin position="20"/>
        <end position="67"/>
    </location>
</feature>
<dbReference type="Proteomes" id="UP000198660">
    <property type="component" value="Unassembled WGS sequence"/>
</dbReference>
<evidence type="ECO:0000256" key="7">
    <source>
        <dbReference type="ARBA" id="ARBA00022603"/>
    </source>
</evidence>
<dbReference type="InterPro" id="IPR046887">
    <property type="entry name" value="RsmE_PUA-like"/>
</dbReference>
<comment type="similarity">
    <text evidence="2 12">Belongs to the RNA methyltransferase RsmE family.</text>
</comment>
<dbReference type="InterPro" id="IPR029028">
    <property type="entry name" value="Alpha/beta_knot_MTases"/>
</dbReference>
<dbReference type="SUPFAM" id="SSF88697">
    <property type="entry name" value="PUA domain-like"/>
    <property type="match status" value="1"/>
</dbReference>
<evidence type="ECO:0000256" key="12">
    <source>
        <dbReference type="PIRNR" id="PIRNR015601"/>
    </source>
</evidence>
<evidence type="ECO:0000256" key="1">
    <source>
        <dbReference type="ARBA" id="ARBA00004496"/>
    </source>
</evidence>
<keyword evidence="7 12" id="KW-0489">Methyltransferase</keyword>
<sequence length="251" mass="28006">MQRYFIKTNQIDEVTQSITLTGDDVHHIKNVMRLEVTDTILCCDGAGMDYRVRIEQISGSEVQCRILESFSSTGEPNQVEITIAFSLPKGDKVDWVLQKGTELGAYAFIPFTSARTVVKLDEKKAGKRRERWERIVKEAAEQSRRGRIPKVNALTTWRQCLAQFSSFDRILFAYEKGGKALGSLLAEKEAKRFLVIVGPEGGFTEHEAEEAVNQGAALLHLGPRILRAETAPLAVLSCIQYTYGELGGEPL</sequence>
<gene>
    <name evidence="15" type="ORF">SAMN05444972_108156</name>
</gene>
<evidence type="ECO:0000256" key="6">
    <source>
        <dbReference type="ARBA" id="ARBA00022552"/>
    </source>
</evidence>
<dbReference type="CDD" id="cd18084">
    <property type="entry name" value="RsmE-like"/>
    <property type="match status" value="1"/>
</dbReference>
<evidence type="ECO:0000256" key="2">
    <source>
        <dbReference type="ARBA" id="ARBA00005528"/>
    </source>
</evidence>
<dbReference type="GO" id="GO:0070475">
    <property type="term" value="P:rRNA base methylation"/>
    <property type="evidence" value="ECO:0007669"/>
    <property type="project" value="TreeGrafter"/>
</dbReference>
<dbReference type="InterPro" id="IPR029026">
    <property type="entry name" value="tRNA_m1G_MTases_N"/>
</dbReference>
<evidence type="ECO:0000256" key="3">
    <source>
        <dbReference type="ARBA" id="ARBA00012328"/>
    </source>
</evidence>
<name>A0A1I6SZW7_9BACL</name>
<comment type="subcellular location">
    <subcellularLocation>
        <location evidence="1 12">Cytoplasm</location>
    </subcellularLocation>
</comment>
<dbReference type="InterPro" id="IPR046886">
    <property type="entry name" value="RsmE_MTase_dom"/>
</dbReference>
<evidence type="ECO:0000313" key="16">
    <source>
        <dbReference type="Proteomes" id="UP000198660"/>
    </source>
</evidence>
<dbReference type="GO" id="GO:0070042">
    <property type="term" value="F:rRNA (uridine-N3-)-methyltransferase activity"/>
    <property type="evidence" value="ECO:0007669"/>
    <property type="project" value="TreeGrafter"/>
</dbReference>
<dbReference type="EC" id="2.1.1.193" evidence="3 12"/>
<dbReference type="PIRSF" id="PIRSF015601">
    <property type="entry name" value="MTase_slr0722"/>
    <property type="match status" value="1"/>
</dbReference>
<dbReference type="NCBIfam" id="NF008692">
    <property type="entry name" value="PRK11713.1-5"/>
    <property type="match status" value="1"/>
</dbReference>
<protein>
    <recommendedName>
        <fullName evidence="4 12">Ribosomal RNA small subunit methyltransferase E</fullName>
        <ecNumber evidence="3 12">2.1.1.193</ecNumber>
    </recommendedName>
</protein>
<keyword evidence="16" id="KW-1185">Reference proteome</keyword>
<feature type="domain" description="Ribosomal RNA small subunit methyltransferase E methyltransferase" evidence="13">
    <location>
        <begin position="76"/>
        <end position="240"/>
    </location>
</feature>
<accession>A0A1I6SZW7</accession>
<evidence type="ECO:0000256" key="5">
    <source>
        <dbReference type="ARBA" id="ARBA00022490"/>
    </source>
</evidence>
<dbReference type="PANTHER" id="PTHR30027:SF3">
    <property type="entry name" value="16S RRNA (URACIL(1498)-N(3))-METHYLTRANSFERASE"/>
    <property type="match status" value="1"/>
</dbReference>
<dbReference type="Pfam" id="PF20260">
    <property type="entry name" value="PUA_4"/>
    <property type="match status" value="1"/>
</dbReference>
<dbReference type="InterPro" id="IPR015947">
    <property type="entry name" value="PUA-like_sf"/>
</dbReference>
<evidence type="ECO:0000313" key="15">
    <source>
        <dbReference type="EMBL" id="SFS82378.1"/>
    </source>
</evidence>
<evidence type="ECO:0000256" key="9">
    <source>
        <dbReference type="ARBA" id="ARBA00022691"/>
    </source>
</evidence>
<dbReference type="PANTHER" id="PTHR30027">
    <property type="entry name" value="RIBOSOMAL RNA SMALL SUBUNIT METHYLTRANSFERASE E"/>
    <property type="match status" value="1"/>
</dbReference>
<evidence type="ECO:0000259" key="14">
    <source>
        <dbReference type="Pfam" id="PF20260"/>
    </source>
</evidence>
<dbReference type="AlphaFoldDB" id="A0A1I6SZW7"/>
<dbReference type="Gene3D" id="2.40.240.20">
    <property type="entry name" value="Hypothetical PUA domain-like, domain 1"/>
    <property type="match status" value="1"/>
</dbReference>
<comment type="catalytic activity">
    <reaction evidence="11 12">
        <text>uridine(1498) in 16S rRNA + S-adenosyl-L-methionine = N(3)-methyluridine(1498) in 16S rRNA + S-adenosyl-L-homocysteine + H(+)</text>
        <dbReference type="Rhea" id="RHEA:42920"/>
        <dbReference type="Rhea" id="RHEA-COMP:10283"/>
        <dbReference type="Rhea" id="RHEA-COMP:10284"/>
        <dbReference type="ChEBI" id="CHEBI:15378"/>
        <dbReference type="ChEBI" id="CHEBI:57856"/>
        <dbReference type="ChEBI" id="CHEBI:59789"/>
        <dbReference type="ChEBI" id="CHEBI:65315"/>
        <dbReference type="ChEBI" id="CHEBI:74502"/>
        <dbReference type="EC" id="2.1.1.193"/>
    </reaction>
</comment>
<dbReference type="Pfam" id="PF04452">
    <property type="entry name" value="Methyltrans_RNA"/>
    <property type="match status" value="1"/>
</dbReference>
<keyword evidence="9 12" id="KW-0949">S-adenosyl-L-methionine</keyword>
<keyword evidence="8 12" id="KW-0808">Transferase</keyword>
<organism evidence="15 16">
    <name type="scientific">Marininema halotolerans</name>
    <dbReference type="NCBI Taxonomy" id="1155944"/>
    <lineage>
        <taxon>Bacteria</taxon>
        <taxon>Bacillati</taxon>
        <taxon>Bacillota</taxon>
        <taxon>Bacilli</taxon>
        <taxon>Bacillales</taxon>
        <taxon>Thermoactinomycetaceae</taxon>
        <taxon>Marininema</taxon>
    </lineage>
</organism>
<dbReference type="InterPro" id="IPR006700">
    <property type="entry name" value="RsmE"/>
</dbReference>
<evidence type="ECO:0000256" key="10">
    <source>
        <dbReference type="ARBA" id="ARBA00025699"/>
    </source>
</evidence>
<comment type="function">
    <text evidence="10 12">Specifically methylates the N3 position of the uracil ring of uridine 1498 (m3U1498) in 16S rRNA. Acts on the fully assembled 30S ribosomal subunit.</text>
</comment>
<dbReference type="RefSeq" id="WP_091837671.1">
    <property type="nucleotide sequence ID" value="NZ_FPAA01000008.1"/>
</dbReference>
<dbReference type="EMBL" id="FPAA01000008">
    <property type="protein sequence ID" value="SFS82378.1"/>
    <property type="molecule type" value="Genomic_DNA"/>
</dbReference>
<evidence type="ECO:0000259" key="13">
    <source>
        <dbReference type="Pfam" id="PF04452"/>
    </source>
</evidence>